<dbReference type="OrthoDB" id="5425161at2759"/>
<gene>
    <name evidence="1" type="ORF">L873DRAFT_1680569</name>
</gene>
<organism evidence="1 2">
    <name type="scientific">Choiromyces venosus 120613-1</name>
    <dbReference type="NCBI Taxonomy" id="1336337"/>
    <lineage>
        <taxon>Eukaryota</taxon>
        <taxon>Fungi</taxon>
        <taxon>Dikarya</taxon>
        <taxon>Ascomycota</taxon>
        <taxon>Pezizomycotina</taxon>
        <taxon>Pezizomycetes</taxon>
        <taxon>Pezizales</taxon>
        <taxon>Tuberaceae</taxon>
        <taxon>Choiromyces</taxon>
    </lineage>
</organism>
<keyword evidence="2" id="KW-1185">Reference proteome</keyword>
<name>A0A3N4JT94_9PEZI</name>
<dbReference type="Proteomes" id="UP000276215">
    <property type="component" value="Unassembled WGS sequence"/>
</dbReference>
<evidence type="ECO:0000313" key="1">
    <source>
        <dbReference type="EMBL" id="RPB00468.1"/>
    </source>
</evidence>
<proteinExistence type="predicted"/>
<dbReference type="STRING" id="1336337.A0A3N4JT94"/>
<evidence type="ECO:0008006" key="3">
    <source>
        <dbReference type="Google" id="ProtNLM"/>
    </source>
</evidence>
<accession>A0A3N4JT94</accession>
<protein>
    <recommendedName>
        <fullName evidence="3">DDE-1 domain-containing protein</fullName>
    </recommendedName>
</protein>
<feature type="non-terminal residue" evidence="1">
    <location>
        <position position="1"/>
    </location>
</feature>
<dbReference type="EMBL" id="ML120380">
    <property type="protein sequence ID" value="RPB00468.1"/>
    <property type="molecule type" value="Genomic_DNA"/>
</dbReference>
<reference evidence="1 2" key="1">
    <citation type="journal article" date="2018" name="Nat. Ecol. Evol.">
        <title>Pezizomycetes genomes reveal the molecular basis of ectomycorrhizal truffle lifestyle.</title>
        <authorList>
            <person name="Murat C."/>
            <person name="Payen T."/>
            <person name="Noel B."/>
            <person name="Kuo A."/>
            <person name="Morin E."/>
            <person name="Chen J."/>
            <person name="Kohler A."/>
            <person name="Krizsan K."/>
            <person name="Balestrini R."/>
            <person name="Da Silva C."/>
            <person name="Montanini B."/>
            <person name="Hainaut M."/>
            <person name="Levati E."/>
            <person name="Barry K.W."/>
            <person name="Belfiori B."/>
            <person name="Cichocki N."/>
            <person name="Clum A."/>
            <person name="Dockter R.B."/>
            <person name="Fauchery L."/>
            <person name="Guy J."/>
            <person name="Iotti M."/>
            <person name="Le Tacon F."/>
            <person name="Lindquist E.A."/>
            <person name="Lipzen A."/>
            <person name="Malagnac F."/>
            <person name="Mello A."/>
            <person name="Molinier V."/>
            <person name="Miyauchi S."/>
            <person name="Poulain J."/>
            <person name="Riccioni C."/>
            <person name="Rubini A."/>
            <person name="Sitrit Y."/>
            <person name="Splivallo R."/>
            <person name="Traeger S."/>
            <person name="Wang M."/>
            <person name="Zifcakova L."/>
            <person name="Wipf D."/>
            <person name="Zambonelli A."/>
            <person name="Paolocci F."/>
            <person name="Nowrousian M."/>
            <person name="Ottonello S."/>
            <person name="Baldrian P."/>
            <person name="Spatafora J.W."/>
            <person name="Henrissat B."/>
            <person name="Nagy L.G."/>
            <person name="Aury J.M."/>
            <person name="Wincker P."/>
            <person name="Grigoriev I.V."/>
            <person name="Bonfante P."/>
            <person name="Martin F.M."/>
        </authorList>
    </citation>
    <scope>NUCLEOTIDE SEQUENCE [LARGE SCALE GENOMIC DNA]</scope>
    <source>
        <strain evidence="1 2">120613-1</strain>
    </source>
</reference>
<evidence type="ECO:0000313" key="2">
    <source>
        <dbReference type="Proteomes" id="UP000276215"/>
    </source>
</evidence>
<sequence>KYNIQGADWYHFDETGFRTSAKIMSSARCIISNNSELVNVCETISGDGAVLPPMIIVPGVIHQLPWYTSTCIPDDYLVSTSESCYNNNDLTIKWLAHFQSFLAL</sequence>
<dbReference type="AlphaFoldDB" id="A0A3N4JT94"/>